<dbReference type="AlphaFoldDB" id="A0A6J4LQ40"/>
<organism evidence="2">
    <name type="scientific">uncultured Nocardioidaceae bacterium</name>
    <dbReference type="NCBI Taxonomy" id="253824"/>
    <lineage>
        <taxon>Bacteria</taxon>
        <taxon>Bacillati</taxon>
        <taxon>Actinomycetota</taxon>
        <taxon>Actinomycetes</taxon>
        <taxon>Propionibacteriales</taxon>
        <taxon>Nocardioidaceae</taxon>
        <taxon>environmental samples</taxon>
    </lineage>
</organism>
<accession>A0A6J4LQ40</accession>
<proteinExistence type="predicted"/>
<name>A0A6J4LQ40_9ACTN</name>
<sequence length="169" mass="18564">GHDHRSDAHRVGQARPGREAGAGRRLVAPGAADAGTGLRDHRHPAALPADPVVLAAVVEPRAPRFRAVRGPAELRGRLLRRHLPKCRAEHDPAHRRQRGDRAAARARPRRPAGPSVRRARDRADAADHAVPDHAGRGCTAVEVHDVRPGLRHHQLRVGTLRRRRDRLGH</sequence>
<reference evidence="2" key="1">
    <citation type="submission" date="2020-02" db="EMBL/GenBank/DDBJ databases">
        <authorList>
            <person name="Meier V. D."/>
        </authorList>
    </citation>
    <scope>NUCLEOTIDE SEQUENCE</scope>
    <source>
        <strain evidence="2">AVDCRST_MAG72</strain>
    </source>
</reference>
<feature type="compositionally biased region" description="Basic and acidic residues" evidence="1">
    <location>
        <begin position="121"/>
        <end position="135"/>
    </location>
</feature>
<gene>
    <name evidence="2" type="ORF">AVDCRST_MAG72-622</name>
</gene>
<evidence type="ECO:0000313" key="2">
    <source>
        <dbReference type="EMBL" id="CAA9337725.1"/>
    </source>
</evidence>
<feature type="region of interest" description="Disordered" evidence="1">
    <location>
        <begin position="1"/>
        <end position="44"/>
    </location>
</feature>
<feature type="compositionally biased region" description="Basic and acidic residues" evidence="1">
    <location>
        <begin position="86"/>
        <end position="103"/>
    </location>
</feature>
<feature type="non-terminal residue" evidence="2">
    <location>
        <position position="1"/>
    </location>
</feature>
<feature type="compositionally biased region" description="Basic and acidic residues" evidence="1">
    <location>
        <begin position="1"/>
        <end position="22"/>
    </location>
</feature>
<feature type="region of interest" description="Disordered" evidence="1">
    <location>
        <begin position="83"/>
        <end position="136"/>
    </location>
</feature>
<feature type="non-terminal residue" evidence="2">
    <location>
        <position position="169"/>
    </location>
</feature>
<dbReference type="EMBL" id="CADCUJ010000028">
    <property type="protein sequence ID" value="CAA9337725.1"/>
    <property type="molecule type" value="Genomic_DNA"/>
</dbReference>
<evidence type="ECO:0000256" key="1">
    <source>
        <dbReference type="SAM" id="MobiDB-lite"/>
    </source>
</evidence>
<protein>
    <submittedName>
        <fullName evidence="2">Various polyols ABC transporter, permease protein 1</fullName>
    </submittedName>
</protein>